<comment type="caution">
    <text evidence="3">The sequence shown here is derived from an EMBL/GenBank/DDBJ whole genome shotgun (WGS) entry which is preliminary data.</text>
</comment>
<feature type="region of interest" description="Disordered" evidence="1">
    <location>
        <begin position="1"/>
        <end position="25"/>
    </location>
</feature>
<name>A0ABV5Y0M8_ARTRM</name>
<feature type="transmembrane region" description="Helical" evidence="2">
    <location>
        <begin position="136"/>
        <end position="159"/>
    </location>
</feature>
<dbReference type="Proteomes" id="UP001589702">
    <property type="component" value="Unassembled WGS sequence"/>
</dbReference>
<feature type="compositionally biased region" description="Pro residues" evidence="1">
    <location>
        <begin position="1"/>
        <end position="11"/>
    </location>
</feature>
<evidence type="ECO:0000313" key="4">
    <source>
        <dbReference type="Proteomes" id="UP001589702"/>
    </source>
</evidence>
<feature type="transmembrane region" description="Helical" evidence="2">
    <location>
        <begin position="287"/>
        <end position="307"/>
    </location>
</feature>
<reference evidence="3 4" key="1">
    <citation type="submission" date="2024-09" db="EMBL/GenBank/DDBJ databases">
        <authorList>
            <person name="Sun Q."/>
            <person name="Mori K."/>
        </authorList>
    </citation>
    <scope>NUCLEOTIDE SEQUENCE [LARGE SCALE GENOMIC DNA]</scope>
    <source>
        <strain evidence="3 4">JCM 1334</strain>
    </source>
</reference>
<evidence type="ECO:0000256" key="2">
    <source>
        <dbReference type="SAM" id="Phobius"/>
    </source>
</evidence>
<keyword evidence="2" id="KW-0472">Membrane</keyword>
<dbReference type="SUPFAM" id="SSF81342">
    <property type="entry name" value="Transmembrane di-heme cytochromes"/>
    <property type="match status" value="1"/>
</dbReference>
<sequence>MSSPTNMPPTSAPSTPKSGKPRKSARPGWVRAVLAGAAAVVVLALVVLLARWLRTLGPVQDFLTTYPGQAELPASTPLGLPAWLGWQHFLNAFLILLIVRSGWLVRTTARPKANWTRNNKALIKTKNPPKKISLDLWFHLSLDALWVLNGIVFFITLFATGQWLRIVPTGWDVFPNALSAALQYASLDWPLENGWTNYNALQLLSYFAVVFIAAPLAIATGLRMSNAWPQHTARLNRAYPIEMARALHYPTMLFFVLFIVIHVVLVFTTGALRNLNHMYAARDDAGWLGFWIFAGSLALISASWFMARPLFLRPVATLTGKVTR</sequence>
<keyword evidence="2" id="KW-1133">Transmembrane helix</keyword>
<dbReference type="Gene3D" id="1.20.950.20">
    <property type="entry name" value="Transmembrane di-heme cytochromes, Chain C"/>
    <property type="match status" value="1"/>
</dbReference>
<protein>
    <submittedName>
        <fullName evidence="3">Cytochrome b/b6 domain-containing protein</fullName>
    </submittedName>
</protein>
<feature type="transmembrane region" description="Helical" evidence="2">
    <location>
        <begin position="246"/>
        <end position="267"/>
    </location>
</feature>
<dbReference type="RefSeq" id="WP_234754083.1">
    <property type="nucleotide sequence ID" value="NZ_BAAAWN010000001.1"/>
</dbReference>
<feature type="transmembrane region" description="Helical" evidence="2">
    <location>
        <begin position="203"/>
        <end position="225"/>
    </location>
</feature>
<feature type="transmembrane region" description="Helical" evidence="2">
    <location>
        <begin position="29"/>
        <end position="53"/>
    </location>
</feature>
<evidence type="ECO:0000313" key="3">
    <source>
        <dbReference type="EMBL" id="MFB9820251.1"/>
    </source>
</evidence>
<organism evidence="3 4">
    <name type="scientific">Arthrobacter ramosus</name>
    <dbReference type="NCBI Taxonomy" id="1672"/>
    <lineage>
        <taxon>Bacteria</taxon>
        <taxon>Bacillati</taxon>
        <taxon>Actinomycetota</taxon>
        <taxon>Actinomycetes</taxon>
        <taxon>Micrococcales</taxon>
        <taxon>Micrococcaceae</taxon>
        <taxon>Arthrobacter</taxon>
    </lineage>
</organism>
<dbReference type="InterPro" id="IPR016174">
    <property type="entry name" value="Di-haem_cyt_TM"/>
</dbReference>
<keyword evidence="2" id="KW-0812">Transmembrane</keyword>
<proteinExistence type="predicted"/>
<dbReference type="EMBL" id="JBHMBC010000018">
    <property type="protein sequence ID" value="MFB9820251.1"/>
    <property type="molecule type" value="Genomic_DNA"/>
</dbReference>
<feature type="transmembrane region" description="Helical" evidence="2">
    <location>
        <begin position="86"/>
        <end position="105"/>
    </location>
</feature>
<evidence type="ECO:0000256" key="1">
    <source>
        <dbReference type="SAM" id="MobiDB-lite"/>
    </source>
</evidence>
<gene>
    <name evidence="3" type="ORF">ACFFP1_12185</name>
</gene>
<accession>A0ABV5Y0M8</accession>
<keyword evidence="4" id="KW-1185">Reference proteome</keyword>